<dbReference type="EMBL" id="OY731400">
    <property type="protein sequence ID" value="CAJ1937560.1"/>
    <property type="molecule type" value="Genomic_DNA"/>
</dbReference>
<reference evidence="2" key="1">
    <citation type="submission" date="2023-10" db="EMBL/GenBank/DDBJ databases">
        <authorList>
            <person name="Domelevo Entfellner J.-B."/>
        </authorList>
    </citation>
    <scope>NUCLEOTIDE SEQUENCE</scope>
</reference>
<feature type="region of interest" description="Disordered" evidence="1">
    <location>
        <begin position="51"/>
        <end position="113"/>
    </location>
</feature>
<proteinExistence type="predicted"/>
<evidence type="ECO:0000313" key="2">
    <source>
        <dbReference type="EMBL" id="CAJ1937560.1"/>
    </source>
</evidence>
<dbReference type="AlphaFoldDB" id="A0AA86S0D2"/>
<sequence length="252" mass="28122">MGMGISKLNAAEEGKGAPAKFLPSFVGRIEEFRKYKNTENTLSKKKLLKYADREDVKSRSSQSEDNVSSSKEIQTSKEETGARVIAAERLSRVVPMPNSEGKIMAENHPNKDNVEQVKRNMDPSQGKLNHVVEMVQAEVKTGEEKSARLAEEEPKKEKMQSEKGDEHDDDKDESEEVGRFICPGSPSFKIYCFDPEKINEGNRPPIITHHKARSASTVETAASKFSNESPYVGLLKFLVPSEFPSSDSINQM</sequence>
<keyword evidence="3" id="KW-1185">Reference proteome</keyword>
<feature type="region of interest" description="Disordered" evidence="1">
    <location>
        <begin position="1"/>
        <end position="20"/>
    </location>
</feature>
<feature type="compositionally biased region" description="Polar residues" evidence="1">
    <location>
        <begin position="59"/>
        <end position="73"/>
    </location>
</feature>
<dbReference type="Gramene" id="rna-AYBTSS11_LOCUS8092">
    <property type="protein sequence ID" value="CAJ1937560.1"/>
    <property type="gene ID" value="gene-AYBTSS11_LOCUS8092"/>
</dbReference>
<organism evidence="2 3">
    <name type="scientific">Sphenostylis stenocarpa</name>
    <dbReference type="NCBI Taxonomy" id="92480"/>
    <lineage>
        <taxon>Eukaryota</taxon>
        <taxon>Viridiplantae</taxon>
        <taxon>Streptophyta</taxon>
        <taxon>Embryophyta</taxon>
        <taxon>Tracheophyta</taxon>
        <taxon>Spermatophyta</taxon>
        <taxon>Magnoliopsida</taxon>
        <taxon>eudicotyledons</taxon>
        <taxon>Gunneridae</taxon>
        <taxon>Pentapetalae</taxon>
        <taxon>rosids</taxon>
        <taxon>fabids</taxon>
        <taxon>Fabales</taxon>
        <taxon>Fabaceae</taxon>
        <taxon>Papilionoideae</taxon>
        <taxon>50 kb inversion clade</taxon>
        <taxon>NPAAA clade</taxon>
        <taxon>indigoferoid/millettioid clade</taxon>
        <taxon>Phaseoleae</taxon>
        <taxon>Sphenostylis</taxon>
    </lineage>
</organism>
<gene>
    <name evidence="2" type="ORF">AYBTSS11_LOCUS8092</name>
</gene>
<name>A0AA86S0D2_9FABA</name>
<accession>A0AA86S0D2</accession>
<feature type="compositionally biased region" description="Basic and acidic residues" evidence="1">
    <location>
        <begin position="140"/>
        <end position="166"/>
    </location>
</feature>
<feature type="region of interest" description="Disordered" evidence="1">
    <location>
        <begin position="139"/>
        <end position="181"/>
    </location>
</feature>
<evidence type="ECO:0000256" key="1">
    <source>
        <dbReference type="SAM" id="MobiDB-lite"/>
    </source>
</evidence>
<evidence type="ECO:0000313" key="3">
    <source>
        <dbReference type="Proteomes" id="UP001189624"/>
    </source>
</evidence>
<protein>
    <submittedName>
        <fullName evidence="2">Uncharacterized protein</fullName>
    </submittedName>
</protein>
<dbReference type="Proteomes" id="UP001189624">
    <property type="component" value="Chromosome 3"/>
</dbReference>
<feature type="compositionally biased region" description="Basic and acidic residues" evidence="1">
    <location>
        <begin position="103"/>
        <end position="113"/>
    </location>
</feature>